<evidence type="ECO:0000313" key="2">
    <source>
        <dbReference type="EMBL" id="KAF2854448.1"/>
    </source>
</evidence>
<protein>
    <submittedName>
        <fullName evidence="2">Uncharacterized protein</fullName>
    </submittedName>
</protein>
<proteinExistence type="predicted"/>
<organism evidence="2 3">
    <name type="scientific">Plenodomus tracheiphilus IPT5</name>
    <dbReference type="NCBI Taxonomy" id="1408161"/>
    <lineage>
        <taxon>Eukaryota</taxon>
        <taxon>Fungi</taxon>
        <taxon>Dikarya</taxon>
        <taxon>Ascomycota</taxon>
        <taxon>Pezizomycotina</taxon>
        <taxon>Dothideomycetes</taxon>
        <taxon>Pleosporomycetidae</taxon>
        <taxon>Pleosporales</taxon>
        <taxon>Pleosporineae</taxon>
        <taxon>Leptosphaeriaceae</taxon>
        <taxon>Plenodomus</taxon>
    </lineage>
</organism>
<evidence type="ECO:0000256" key="1">
    <source>
        <dbReference type="SAM" id="MobiDB-lite"/>
    </source>
</evidence>
<reference evidence="2" key="1">
    <citation type="submission" date="2020-01" db="EMBL/GenBank/DDBJ databases">
        <authorList>
            <consortium name="DOE Joint Genome Institute"/>
            <person name="Haridas S."/>
            <person name="Albert R."/>
            <person name="Binder M."/>
            <person name="Bloem J."/>
            <person name="Labutti K."/>
            <person name="Salamov A."/>
            <person name="Andreopoulos B."/>
            <person name="Baker S.E."/>
            <person name="Barry K."/>
            <person name="Bills G."/>
            <person name="Bluhm B.H."/>
            <person name="Cannon C."/>
            <person name="Castanera R."/>
            <person name="Culley D.E."/>
            <person name="Daum C."/>
            <person name="Ezra D."/>
            <person name="Gonzalez J.B."/>
            <person name="Henrissat B."/>
            <person name="Kuo A."/>
            <person name="Liang C."/>
            <person name="Lipzen A."/>
            <person name="Lutzoni F."/>
            <person name="Magnuson J."/>
            <person name="Mondo S."/>
            <person name="Nolan M."/>
            <person name="Ohm R."/>
            <person name="Pangilinan J."/>
            <person name="Park H.-J."/>
            <person name="Ramirez L."/>
            <person name="Alfaro M."/>
            <person name="Sun H."/>
            <person name="Tritt A."/>
            <person name="Yoshinaga Y."/>
            <person name="Zwiers L.-H."/>
            <person name="Turgeon B.G."/>
            <person name="Goodwin S.B."/>
            <person name="Spatafora J.W."/>
            <person name="Crous P.W."/>
            <person name="Grigoriev I.V."/>
        </authorList>
    </citation>
    <scope>NUCLEOTIDE SEQUENCE</scope>
    <source>
        <strain evidence="2">IPT5</strain>
    </source>
</reference>
<dbReference type="OrthoDB" id="5418867at2759"/>
<evidence type="ECO:0000313" key="3">
    <source>
        <dbReference type="Proteomes" id="UP000799423"/>
    </source>
</evidence>
<dbReference type="EMBL" id="MU006293">
    <property type="protein sequence ID" value="KAF2854448.1"/>
    <property type="molecule type" value="Genomic_DNA"/>
</dbReference>
<name>A0A6A7BK13_9PLEO</name>
<feature type="compositionally biased region" description="Low complexity" evidence="1">
    <location>
        <begin position="59"/>
        <end position="72"/>
    </location>
</feature>
<keyword evidence="3" id="KW-1185">Reference proteome</keyword>
<gene>
    <name evidence="2" type="ORF">T440DRAFT_465413</name>
</gene>
<sequence>MVNWTAEKDQIILKGIFKFHEIKNSAPLLKYLAEEIGEGCTPKAVSHRLNNIRGGGKAVGTPKKAAAATPKTPRGRPKFTPRKKTADDSDCEPEGPVDDDEEIQSPSAARGKRAANKIKVSYADSESEAEDDDGNMHKRVKHEPIEEDASFEAYAGTGLAKDEV</sequence>
<feature type="compositionally biased region" description="Acidic residues" evidence="1">
    <location>
        <begin position="88"/>
        <end position="103"/>
    </location>
</feature>
<dbReference type="AlphaFoldDB" id="A0A6A7BK13"/>
<feature type="compositionally biased region" description="Basic residues" evidence="1">
    <location>
        <begin position="73"/>
        <end position="83"/>
    </location>
</feature>
<dbReference type="Proteomes" id="UP000799423">
    <property type="component" value="Unassembled WGS sequence"/>
</dbReference>
<accession>A0A6A7BK13</accession>
<feature type="region of interest" description="Disordered" evidence="1">
    <location>
        <begin position="47"/>
        <end position="164"/>
    </location>
</feature>